<dbReference type="Proteomes" id="UP000223709">
    <property type="component" value="Chromosome"/>
</dbReference>
<dbReference type="InterPro" id="IPR045865">
    <property type="entry name" value="ACT-like_dom_sf"/>
</dbReference>
<evidence type="ECO:0000313" key="23">
    <source>
        <dbReference type="Proteomes" id="UP000220438"/>
    </source>
</evidence>
<dbReference type="UniPathway" id="UPA00034">
    <property type="reaction ID" value="UER00015"/>
</dbReference>
<evidence type="ECO:0000313" key="24">
    <source>
        <dbReference type="Proteomes" id="UP000223709"/>
    </source>
</evidence>
<accession>A0A2A7BES6</accession>
<dbReference type="FunFam" id="3.40.1160.10:FF:000002">
    <property type="entry name" value="Aspartokinase"/>
    <property type="match status" value="1"/>
</dbReference>
<evidence type="ECO:0000256" key="8">
    <source>
        <dbReference type="ARBA" id="ARBA00022737"/>
    </source>
</evidence>
<keyword evidence="8" id="KW-0677">Repeat</keyword>
<evidence type="ECO:0000256" key="17">
    <source>
        <dbReference type="RuleBase" id="RU003448"/>
    </source>
</evidence>
<comment type="catalytic activity">
    <reaction evidence="14 17">
        <text>L-aspartate + ATP = 4-phospho-L-aspartate + ADP</text>
        <dbReference type="Rhea" id="RHEA:23776"/>
        <dbReference type="ChEBI" id="CHEBI:29991"/>
        <dbReference type="ChEBI" id="CHEBI:30616"/>
        <dbReference type="ChEBI" id="CHEBI:57535"/>
        <dbReference type="ChEBI" id="CHEBI:456216"/>
        <dbReference type="EC" id="2.7.2.4"/>
    </reaction>
</comment>
<evidence type="ECO:0000313" key="25">
    <source>
        <dbReference type="Proteomes" id="UP000261079"/>
    </source>
</evidence>
<dbReference type="NCBIfam" id="NF005155">
    <property type="entry name" value="PRK06635.1-4"/>
    <property type="match status" value="1"/>
</dbReference>
<dbReference type="GO" id="GO:0005829">
    <property type="term" value="C:cytosol"/>
    <property type="evidence" value="ECO:0007669"/>
    <property type="project" value="TreeGrafter"/>
</dbReference>
<evidence type="ECO:0000313" key="22">
    <source>
        <dbReference type="EMBL" id="RGC07594.1"/>
    </source>
</evidence>
<feature type="domain" description="ACT" evidence="19">
    <location>
        <begin position="341"/>
        <end position="399"/>
    </location>
</feature>
<dbReference type="Proteomes" id="UP000220438">
    <property type="component" value="Unassembled WGS sequence"/>
</dbReference>
<feature type="binding site" evidence="16">
    <location>
        <position position="74"/>
    </location>
    <ligand>
        <name>substrate</name>
    </ligand>
</feature>
<dbReference type="NCBIfam" id="TIGR00657">
    <property type="entry name" value="asp_kinases"/>
    <property type="match status" value="1"/>
</dbReference>
<evidence type="ECO:0000313" key="20">
    <source>
        <dbReference type="EMBL" id="ATL89184.1"/>
    </source>
</evidence>
<keyword evidence="12" id="KW-0220">Diaminopimelate biosynthesis</keyword>
<reference evidence="22 25" key="3">
    <citation type="submission" date="2018-08" db="EMBL/GenBank/DDBJ databases">
        <title>A genome reference for cultivated species of the human gut microbiota.</title>
        <authorList>
            <person name="Zou Y."/>
            <person name="Xue W."/>
            <person name="Luo G."/>
        </authorList>
    </citation>
    <scope>NUCLEOTIDE SEQUENCE [LARGE SCALE GENOMIC DNA]</scope>
    <source>
        <strain evidence="22 25">AM42-11AC</strain>
    </source>
</reference>
<evidence type="ECO:0000256" key="12">
    <source>
        <dbReference type="ARBA" id="ARBA00022915"/>
    </source>
</evidence>
<comment type="pathway">
    <text evidence="4 18">Amino-acid biosynthesis; L-threonine biosynthesis; L-threonine from L-aspartate: step 1/5.</text>
</comment>
<dbReference type="PROSITE" id="PS51671">
    <property type="entry name" value="ACT"/>
    <property type="match status" value="2"/>
</dbReference>
<dbReference type="GO" id="GO:0009090">
    <property type="term" value="P:homoserine biosynthetic process"/>
    <property type="evidence" value="ECO:0007669"/>
    <property type="project" value="TreeGrafter"/>
</dbReference>
<evidence type="ECO:0000256" key="18">
    <source>
        <dbReference type="RuleBase" id="RU004249"/>
    </source>
</evidence>
<dbReference type="GO" id="GO:0004072">
    <property type="term" value="F:aspartate kinase activity"/>
    <property type="evidence" value="ECO:0007669"/>
    <property type="project" value="UniProtKB-EC"/>
</dbReference>
<evidence type="ECO:0000256" key="11">
    <source>
        <dbReference type="ARBA" id="ARBA00022840"/>
    </source>
</evidence>
<evidence type="ECO:0000256" key="5">
    <source>
        <dbReference type="ARBA" id="ARBA00010122"/>
    </source>
</evidence>
<dbReference type="EC" id="2.7.2.4" evidence="17"/>
<evidence type="ECO:0000256" key="10">
    <source>
        <dbReference type="ARBA" id="ARBA00022777"/>
    </source>
</evidence>
<evidence type="ECO:0000256" key="9">
    <source>
        <dbReference type="ARBA" id="ARBA00022741"/>
    </source>
</evidence>
<feature type="binding site" evidence="16">
    <location>
        <begin position="7"/>
        <end position="10"/>
    </location>
    <ligand>
        <name>ATP</name>
        <dbReference type="ChEBI" id="CHEBI:30616"/>
    </ligand>
</feature>
<dbReference type="PROSITE" id="PS00324">
    <property type="entry name" value="ASPARTOKINASE"/>
    <property type="match status" value="1"/>
</dbReference>
<dbReference type="InterPro" id="IPR001341">
    <property type="entry name" value="Asp_kinase"/>
</dbReference>
<feature type="binding site" evidence="16">
    <location>
        <position position="179"/>
    </location>
    <ligand>
        <name>ATP</name>
        <dbReference type="ChEBI" id="CHEBI:30616"/>
    </ligand>
</feature>
<dbReference type="AlphaFoldDB" id="A0A2A7BES6"/>
<dbReference type="GO" id="GO:0009088">
    <property type="term" value="P:threonine biosynthetic process"/>
    <property type="evidence" value="ECO:0007669"/>
    <property type="project" value="UniProtKB-UniPathway"/>
</dbReference>
<dbReference type="CDD" id="cd04261">
    <property type="entry name" value="AAK_AKii-LysC-BS"/>
    <property type="match status" value="1"/>
</dbReference>
<dbReference type="EMBL" id="CP023819">
    <property type="protein sequence ID" value="ATL89184.1"/>
    <property type="molecule type" value="Genomic_DNA"/>
</dbReference>
<reference evidence="20 24" key="2">
    <citation type="submission" date="2017-10" db="EMBL/GenBank/DDBJ databases">
        <title>Complete Genome Sequence of Faecalibacterium prausnitzii isolated from the gut of healthy adult Indian.</title>
        <authorList>
            <person name="Bag S."/>
            <person name="Ghosh T.S."/>
            <person name="Das B."/>
        </authorList>
    </citation>
    <scope>NUCLEOTIDE SEQUENCE [LARGE SCALE GENOMIC DNA]</scope>
    <source>
        <strain evidence="20 24">Indica</strain>
    </source>
</reference>
<evidence type="ECO:0000259" key="19">
    <source>
        <dbReference type="PROSITE" id="PS51671"/>
    </source>
</evidence>
<keyword evidence="9 16" id="KW-0547">Nucleotide-binding</keyword>
<keyword evidence="6 18" id="KW-0028">Amino-acid biosynthesis</keyword>
<evidence type="ECO:0000256" key="3">
    <source>
        <dbReference type="ARBA" id="ARBA00004986"/>
    </source>
</evidence>
<evidence type="ECO:0000256" key="7">
    <source>
        <dbReference type="ARBA" id="ARBA00022679"/>
    </source>
</evidence>
<dbReference type="CDD" id="cd04923">
    <property type="entry name" value="ACT_AK-LysC-DapG-like_2"/>
    <property type="match status" value="1"/>
</dbReference>
<keyword evidence="13" id="KW-0457">Lysine biosynthesis</keyword>
<feature type="binding site" evidence="16">
    <location>
        <begin position="173"/>
        <end position="174"/>
    </location>
    <ligand>
        <name>ATP</name>
        <dbReference type="ChEBI" id="CHEBI:30616"/>
    </ligand>
</feature>
<evidence type="ECO:0000256" key="2">
    <source>
        <dbReference type="ARBA" id="ARBA00004766"/>
    </source>
</evidence>
<dbReference type="UniPathway" id="UPA00051">
    <property type="reaction ID" value="UER00462"/>
</dbReference>
<dbReference type="Pfam" id="PF22468">
    <property type="entry name" value="ACT_9"/>
    <property type="match status" value="2"/>
</dbReference>
<evidence type="ECO:0000313" key="21">
    <source>
        <dbReference type="EMBL" id="PDX89798.1"/>
    </source>
</evidence>
<dbReference type="NCBIfam" id="NF005154">
    <property type="entry name" value="PRK06635.1-2"/>
    <property type="match status" value="1"/>
</dbReference>
<dbReference type="EMBL" id="QVEZ01000001">
    <property type="protein sequence ID" value="RGC07594.1"/>
    <property type="molecule type" value="Genomic_DNA"/>
</dbReference>
<dbReference type="PANTHER" id="PTHR21499">
    <property type="entry name" value="ASPARTATE KINASE"/>
    <property type="match status" value="1"/>
</dbReference>
<dbReference type="Pfam" id="PF00696">
    <property type="entry name" value="AA_kinase"/>
    <property type="match status" value="1"/>
</dbReference>
<dbReference type="InterPro" id="IPR054352">
    <property type="entry name" value="ACT_Aspartokinase"/>
</dbReference>
<dbReference type="CDD" id="cd04913">
    <property type="entry name" value="ACT_AKii-LysC-BS-like_1"/>
    <property type="match status" value="1"/>
</dbReference>
<reference evidence="21 23" key="1">
    <citation type="journal article" date="2017" name="Front. Microbiol.">
        <title>New Insights into the Diversity of the Genus Faecalibacterium.</title>
        <authorList>
            <person name="Benevides L."/>
            <person name="Burman S."/>
            <person name="Martin R."/>
            <person name="Robert V."/>
            <person name="Thomas M."/>
            <person name="Miquel S."/>
            <person name="Chain F."/>
            <person name="Sokol H."/>
            <person name="Bermudez-Humaran L.G."/>
            <person name="Morrison M."/>
            <person name="Langella P."/>
            <person name="Azevedo V.A."/>
            <person name="Chatel J.M."/>
            <person name="Soares S."/>
        </authorList>
    </citation>
    <scope>NUCLEOTIDE SEQUENCE [LARGE SCALE GENOMIC DNA]</scope>
    <source>
        <strain evidence="21 23">AHMP21</strain>
    </source>
</reference>
<evidence type="ECO:0000256" key="4">
    <source>
        <dbReference type="ARBA" id="ARBA00005139"/>
    </source>
</evidence>
<feature type="domain" description="ACT" evidence="19">
    <location>
        <begin position="264"/>
        <end position="335"/>
    </location>
</feature>
<evidence type="ECO:0000256" key="1">
    <source>
        <dbReference type="ARBA" id="ARBA00003121"/>
    </source>
</evidence>
<evidence type="ECO:0000256" key="15">
    <source>
        <dbReference type="ARBA" id="ARBA00063835"/>
    </source>
</evidence>
<dbReference type="InterPro" id="IPR041740">
    <property type="entry name" value="AKii-LysC-BS"/>
</dbReference>
<comment type="function">
    <text evidence="1">Catalyzes the phosphorylation of the beta-carboxyl group of aspartic acid with ATP to yield 4-phospho-L-aspartate, which is involved in the branched biosynthetic pathway leading to the biosynthesis of amino acids threonine, isoleucine and methionine.</text>
</comment>
<dbReference type="SUPFAM" id="SSF55021">
    <property type="entry name" value="ACT-like"/>
    <property type="match status" value="2"/>
</dbReference>
<keyword evidence="11 16" id="KW-0067">ATP-binding</keyword>
<gene>
    <name evidence="21" type="ORF">CHR61_06520</name>
    <name evidence="20" type="ORF">CRH10_02085</name>
    <name evidence="22" type="ORF">DW905_03280</name>
</gene>
<dbReference type="NCBIfam" id="TIGR00656">
    <property type="entry name" value="asp_kin_monofn"/>
    <property type="match status" value="1"/>
</dbReference>
<dbReference type="GO" id="GO:0009089">
    <property type="term" value="P:lysine biosynthetic process via diaminopimelate"/>
    <property type="evidence" value="ECO:0007669"/>
    <property type="project" value="UniProtKB-UniPathway"/>
</dbReference>
<dbReference type="GO" id="GO:0019877">
    <property type="term" value="P:diaminopimelate biosynthetic process"/>
    <property type="evidence" value="ECO:0007669"/>
    <property type="project" value="UniProtKB-KW"/>
</dbReference>
<dbReference type="GO" id="GO:0005524">
    <property type="term" value="F:ATP binding"/>
    <property type="evidence" value="ECO:0007669"/>
    <property type="project" value="UniProtKB-KW"/>
</dbReference>
<dbReference type="InterPro" id="IPR036393">
    <property type="entry name" value="AceGlu_kinase-like_sf"/>
</dbReference>
<dbReference type="EMBL" id="NOUW01000017">
    <property type="protein sequence ID" value="PDX89798.1"/>
    <property type="molecule type" value="Genomic_DNA"/>
</dbReference>
<protein>
    <recommendedName>
        <fullName evidence="17">Aspartokinase</fullName>
        <ecNumber evidence="17">2.7.2.4</ecNumber>
    </recommendedName>
</protein>
<dbReference type="Proteomes" id="UP000261079">
    <property type="component" value="Unassembled WGS sequence"/>
</dbReference>
<evidence type="ECO:0000256" key="14">
    <source>
        <dbReference type="ARBA" id="ARBA00047872"/>
    </source>
</evidence>
<dbReference type="UniPathway" id="UPA00050">
    <property type="reaction ID" value="UER00461"/>
</dbReference>
<dbReference type="InterPro" id="IPR002912">
    <property type="entry name" value="ACT_dom"/>
</dbReference>
<dbReference type="SUPFAM" id="SSF53633">
    <property type="entry name" value="Carbamate kinase-like"/>
    <property type="match status" value="1"/>
</dbReference>
<comment type="pathway">
    <text evidence="3 18">Amino-acid biosynthesis; L-methionine biosynthesis via de novo pathway; L-homoserine from L-aspartate: step 1/3.</text>
</comment>
<keyword evidence="10 17" id="KW-0418">Kinase</keyword>
<name>A0A2A7BES6_9FIRM</name>
<comment type="similarity">
    <text evidence="5 17">Belongs to the aspartokinase family.</text>
</comment>
<dbReference type="RefSeq" id="WP_097770747.1">
    <property type="nucleotide sequence ID" value="NZ_CABVEO010000001.1"/>
</dbReference>
<dbReference type="PANTHER" id="PTHR21499:SF3">
    <property type="entry name" value="ASPARTOKINASE"/>
    <property type="match status" value="1"/>
</dbReference>
<dbReference type="FunFam" id="3.30.2130.10:FF:000001">
    <property type="entry name" value="Bifunctional aspartokinase/homoserine dehydrogenase"/>
    <property type="match status" value="1"/>
</dbReference>
<evidence type="ECO:0000256" key="16">
    <source>
        <dbReference type="PIRSR" id="PIRSR000726-1"/>
    </source>
</evidence>
<evidence type="ECO:0000256" key="6">
    <source>
        <dbReference type="ARBA" id="ARBA00022605"/>
    </source>
</evidence>
<dbReference type="InterPro" id="IPR001048">
    <property type="entry name" value="Asp/Glu/Uridylate_kinase"/>
</dbReference>
<feature type="binding site" evidence="16">
    <location>
        <position position="184"/>
    </location>
    <ligand>
        <name>ATP</name>
        <dbReference type="ChEBI" id="CHEBI:30616"/>
    </ligand>
</feature>
<dbReference type="InterPro" id="IPR005260">
    <property type="entry name" value="Asp_kin_monofn"/>
</dbReference>
<comment type="subunit">
    <text evidence="15">Tetramer consisting of 2 isoforms Alpha (catalytic and regulation) and of a homodimer of 2 isoforms Beta (regulation).</text>
</comment>
<keyword evidence="7 17" id="KW-0808">Transferase</keyword>
<dbReference type="PIRSF" id="PIRSF000726">
    <property type="entry name" value="Asp_kin"/>
    <property type="match status" value="1"/>
</dbReference>
<feature type="binding site" evidence="16">
    <location>
        <position position="47"/>
    </location>
    <ligand>
        <name>substrate</name>
    </ligand>
</feature>
<sequence>MALIVQKFGGSSVKDRNRIFNVARIVANTHKAGNDVVVVVSAQGDTTDDLIAKAAEITHNPSAREMDMLLAAGEEISIALLAMALNELGCHATSLTGWQAGFRTDRAYTKARITRMETERISSELERNRVVVVAGFQGLNKLDDITTLGRGGSDTSAVAIAAALHADRCQIYTDVEGVYTADPRKVRNTRKLEEITFDEMLELASLGAQVLNNRSVELAKKYNVELEVLSSLNPVPGTVVKEVTKDMEGMLIKGVAKDTDVAVITILNVPDEPGTSFKIFGLLAQKNINVDIILQSTGRDGKKDISFTCAEGEAETAMRVLKESGKFKDATCDETCAKVSIVGAGMQSHSGVASKMFEALSNNNINIKMISTSEIKISCIIDRDDADKAVSAIHDMLFD</sequence>
<organism evidence="21 23">
    <name type="scientific">Faecalibacterium prausnitzii</name>
    <dbReference type="NCBI Taxonomy" id="853"/>
    <lineage>
        <taxon>Bacteria</taxon>
        <taxon>Bacillati</taxon>
        <taxon>Bacillota</taxon>
        <taxon>Clostridia</taxon>
        <taxon>Eubacteriales</taxon>
        <taxon>Oscillospiraceae</taxon>
        <taxon>Faecalibacterium</taxon>
    </lineage>
</organism>
<comment type="pathway">
    <text evidence="2 18">Amino-acid biosynthesis; L-lysine biosynthesis via DAP pathway; (S)-tetrahydrodipicolinate from L-aspartate: step 1/4.</text>
</comment>
<dbReference type="InterPro" id="IPR018042">
    <property type="entry name" value="Aspartate_kinase_CS"/>
</dbReference>
<dbReference type="Gene3D" id="3.40.1160.10">
    <property type="entry name" value="Acetylglutamate kinase-like"/>
    <property type="match status" value="1"/>
</dbReference>
<proteinExistence type="inferred from homology"/>
<evidence type="ECO:0000256" key="13">
    <source>
        <dbReference type="ARBA" id="ARBA00023154"/>
    </source>
</evidence>
<dbReference type="Gene3D" id="3.30.2130.10">
    <property type="entry name" value="VC0802-like"/>
    <property type="match status" value="1"/>
</dbReference>